<dbReference type="InterPro" id="IPR036192">
    <property type="entry name" value="Cell_div_ZapA-like_sf"/>
</dbReference>
<dbReference type="Pfam" id="PF05164">
    <property type="entry name" value="ZapA"/>
    <property type="match status" value="1"/>
</dbReference>
<dbReference type="EMBL" id="JAHLFJ010000094">
    <property type="protein sequence ID" value="MBU3856989.1"/>
    <property type="molecule type" value="Genomic_DNA"/>
</dbReference>
<dbReference type="GO" id="GO:0051301">
    <property type="term" value="P:cell division"/>
    <property type="evidence" value="ECO:0007669"/>
    <property type="project" value="UniProtKB-KW"/>
</dbReference>
<evidence type="ECO:0000313" key="1">
    <source>
        <dbReference type="EMBL" id="MBU3856989.1"/>
    </source>
</evidence>
<keyword evidence="1" id="KW-0132">Cell division</keyword>
<accession>A0A948TPD5</accession>
<comment type="caution">
    <text evidence="1">The sequence shown here is derived from an EMBL/GenBank/DDBJ whole genome shotgun (WGS) entry which is preliminary data.</text>
</comment>
<name>A0A948TPD5_9BACT</name>
<gene>
    <name evidence="1" type="ORF">H9928_10660</name>
</gene>
<dbReference type="Proteomes" id="UP000784286">
    <property type="component" value="Unassembled WGS sequence"/>
</dbReference>
<proteinExistence type="predicted"/>
<protein>
    <submittedName>
        <fullName evidence="1">Cell division protein ZapA</fullName>
    </submittedName>
</protein>
<evidence type="ECO:0000313" key="2">
    <source>
        <dbReference type="Proteomes" id="UP000784286"/>
    </source>
</evidence>
<sequence>MDDKFKIRLKIDNKEYPLTILRSEEEFYRNAARRIDKALNYYRSTYPKFEAEIHWAMTALDFAYENEQLKVRNDTEPFYERIEQMMRSMDRVLKPEEKKEDDV</sequence>
<organism evidence="1 2">
    <name type="scientific">Candidatus Phocaeicola excrementipullorum</name>
    <dbReference type="NCBI Taxonomy" id="2838731"/>
    <lineage>
        <taxon>Bacteria</taxon>
        <taxon>Pseudomonadati</taxon>
        <taxon>Bacteroidota</taxon>
        <taxon>Bacteroidia</taxon>
        <taxon>Bacteroidales</taxon>
        <taxon>Bacteroidaceae</taxon>
        <taxon>Phocaeicola</taxon>
    </lineage>
</organism>
<dbReference type="AlphaFoldDB" id="A0A948TPD5"/>
<dbReference type="SUPFAM" id="SSF102829">
    <property type="entry name" value="Cell division protein ZapA-like"/>
    <property type="match status" value="1"/>
</dbReference>
<reference evidence="1" key="1">
    <citation type="journal article" date="2021" name="PeerJ">
        <title>Extensive microbial diversity within the chicken gut microbiome revealed by metagenomics and culture.</title>
        <authorList>
            <person name="Gilroy R."/>
            <person name="Ravi A."/>
            <person name="Getino M."/>
            <person name="Pursley I."/>
            <person name="Horton D.L."/>
            <person name="Alikhan N.F."/>
            <person name="Baker D."/>
            <person name="Gharbi K."/>
            <person name="Hall N."/>
            <person name="Watson M."/>
            <person name="Adriaenssens E.M."/>
            <person name="Foster-Nyarko E."/>
            <person name="Jarju S."/>
            <person name="Secka A."/>
            <person name="Antonio M."/>
            <person name="Oren A."/>
            <person name="Chaudhuri R.R."/>
            <person name="La Ragione R."/>
            <person name="Hildebrand F."/>
            <person name="Pallen M.J."/>
        </authorList>
    </citation>
    <scope>NUCLEOTIDE SEQUENCE</scope>
    <source>
        <strain evidence="1">8470</strain>
    </source>
</reference>
<keyword evidence="1" id="KW-0131">Cell cycle</keyword>
<dbReference type="InterPro" id="IPR007838">
    <property type="entry name" value="Cell_div_ZapA-like"/>
</dbReference>
<reference evidence="1" key="2">
    <citation type="submission" date="2021-04" db="EMBL/GenBank/DDBJ databases">
        <authorList>
            <person name="Gilroy R."/>
        </authorList>
    </citation>
    <scope>NUCLEOTIDE SEQUENCE</scope>
    <source>
        <strain evidence="1">8470</strain>
    </source>
</reference>